<dbReference type="EMBL" id="MCFL01000002">
    <property type="protein sequence ID" value="ORZ40966.1"/>
    <property type="molecule type" value="Genomic_DNA"/>
</dbReference>
<protein>
    <recommendedName>
        <fullName evidence="2">Choice-of-anchor A domain-containing protein</fullName>
    </recommendedName>
</protein>
<dbReference type="OrthoDB" id="2110456at2759"/>
<dbReference type="Proteomes" id="UP000193411">
    <property type="component" value="Unassembled WGS sequence"/>
</dbReference>
<sequence>MLYGTVLAPSADITGNGFIYGQVFAKTGTHSCGQLPFSGVVPGTDAQPGTGGQTGGGGGGSSSGGGSSTGGGGGNSGGGGNNNGGGGSTPGNNGGCGTTSSGGPGFSCGDNAVTCIPAPFHERVQEFNAIYYGNLNKPDGGRVEGRLAVRGDVVINDFSVGDNLPNPNAPCQCGCDNNAALIVGGTLNFQRGRVHGGILIDSCKGAAGISASVLASLNPNCYARAVDDILSRIPFDRHQQNMRLLSAHLLTLTPTLSIRWDDNLSGWRVYRVRDSVTTRQEVLTFPQGVPSVNIINWQEVVTSLLGSRTLIVNLPGVAISGMDYEPLASVADRVIWNFGPDATAVTITQVRLYGTVIAPKATITGTGSIFGQVFAMTAGHSIHLAQFRGCVSAVGSGAAGGSTGAPVITQEQLPAPRPRPPTAPQVPAPPGTCARVRRFGSFEWNVLVFGDVEQTRSLNVDGRLAVGGSFKAAGMSIGDELQAQNVQATCQSTSLLIGGSPDSITGRVWKGAIGVQSQFVGHISNQPATARCNSDICPPIGLSADQLRAQLDFAAARAYFVALSRALYSLPATMRLQYPGQGSVTPTLVPITPRPGGCPSEFEVIQLTPSDINIVGFNNWEQVHGLFIAGKTLIINVPVGAVLDVGDWSPLPTSRVIWNFGPDATQVRIRVPLRGLVLAPAADLQGTTEVEGQVVVASISKAALGFSFALRPAFDGCVPNVA</sequence>
<feature type="region of interest" description="Disordered" evidence="1">
    <location>
        <begin position="39"/>
        <end position="86"/>
    </location>
</feature>
<feature type="domain" description="Choice-of-anchor A" evidence="2">
    <location>
        <begin position="443"/>
        <end position="700"/>
    </location>
</feature>
<proteinExistence type="predicted"/>
<keyword evidence="4" id="KW-1185">Reference proteome</keyword>
<evidence type="ECO:0000256" key="1">
    <source>
        <dbReference type="SAM" id="MobiDB-lite"/>
    </source>
</evidence>
<dbReference type="InterPro" id="IPR026588">
    <property type="entry name" value="Choice_anch_A"/>
</dbReference>
<feature type="domain" description="Choice-of-anchor A" evidence="2">
    <location>
        <begin position="124"/>
        <end position="377"/>
    </location>
</feature>
<name>A0A1Y2I277_9FUNG</name>
<dbReference type="Pfam" id="PF20597">
    <property type="entry name" value="pAdhesive_15"/>
    <property type="match status" value="2"/>
</dbReference>
<organism evidence="3 4">
    <name type="scientific">Catenaria anguillulae PL171</name>
    <dbReference type="NCBI Taxonomy" id="765915"/>
    <lineage>
        <taxon>Eukaryota</taxon>
        <taxon>Fungi</taxon>
        <taxon>Fungi incertae sedis</taxon>
        <taxon>Blastocladiomycota</taxon>
        <taxon>Blastocladiomycetes</taxon>
        <taxon>Blastocladiales</taxon>
        <taxon>Catenariaceae</taxon>
        <taxon>Catenaria</taxon>
    </lineage>
</organism>
<gene>
    <name evidence="3" type="ORF">BCR44DRAFT_389806</name>
</gene>
<evidence type="ECO:0000313" key="3">
    <source>
        <dbReference type="EMBL" id="ORZ40966.1"/>
    </source>
</evidence>
<reference evidence="3 4" key="1">
    <citation type="submission" date="2016-07" db="EMBL/GenBank/DDBJ databases">
        <title>Pervasive Adenine N6-methylation of Active Genes in Fungi.</title>
        <authorList>
            <consortium name="DOE Joint Genome Institute"/>
            <person name="Mondo S.J."/>
            <person name="Dannebaum R.O."/>
            <person name="Kuo R.C."/>
            <person name="Labutti K."/>
            <person name="Haridas S."/>
            <person name="Kuo A."/>
            <person name="Salamov A."/>
            <person name="Ahrendt S.R."/>
            <person name="Lipzen A."/>
            <person name="Sullivan W."/>
            <person name="Andreopoulos W.B."/>
            <person name="Clum A."/>
            <person name="Lindquist E."/>
            <person name="Daum C."/>
            <person name="Ramamoorthy G.K."/>
            <person name="Gryganskyi A."/>
            <person name="Culley D."/>
            <person name="Magnuson J.K."/>
            <person name="James T.Y."/>
            <person name="O'Malley M.A."/>
            <person name="Stajich J.E."/>
            <person name="Spatafora J.W."/>
            <person name="Visel A."/>
            <person name="Grigoriev I.V."/>
        </authorList>
    </citation>
    <scope>NUCLEOTIDE SEQUENCE [LARGE SCALE GENOMIC DNA]</scope>
    <source>
        <strain evidence="3 4">PL171</strain>
    </source>
</reference>
<evidence type="ECO:0000259" key="2">
    <source>
        <dbReference type="Pfam" id="PF20597"/>
    </source>
</evidence>
<evidence type="ECO:0000313" key="4">
    <source>
        <dbReference type="Proteomes" id="UP000193411"/>
    </source>
</evidence>
<dbReference type="AlphaFoldDB" id="A0A1Y2I277"/>
<feature type="compositionally biased region" description="Gly residues" evidence="1">
    <location>
        <begin position="49"/>
        <end position="86"/>
    </location>
</feature>
<accession>A0A1Y2I277</accession>
<comment type="caution">
    <text evidence="3">The sequence shown here is derived from an EMBL/GenBank/DDBJ whole genome shotgun (WGS) entry which is preliminary data.</text>
</comment>
<dbReference type="NCBIfam" id="TIGR04215">
    <property type="entry name" value="choice_anch_A"/>
    <property type="match status" value="2"/>
</dbReference>